<dbReference type="PANTHER" id="PTHR10668">
    <property type="entry name" value="PHYTOENE DEHYDROGENASE"/>
    <property type="match status" value="1"/>
</dbReference>
<dbReference type="PANTHER" id="PTHR10668:SF105">
    <property type="entry name" value="DEHYDROGENASE-RELATED"/>
    <property type="match status" value="1"/>
</dbReference>
<gene>
    <name evidence="1" type="ORF">B1B_10333</name>
</gene>
<reference evidence="1" key="1">
    <citation type="submission" date="2013-08" db="EMBL/GenBank/DDBJ databases">
        <authorList>
            <person name="Mendez C."/>
            <person name="Richter M."/>
            <person name="Ferrer M."/>
            <person name="Sanchez J."/>
        </authorList>
    </citation>
    <scope>NUCLEOTIDE SEQUENCE</scope>
</reference>
<reference evidence="1" key="2">
    <citation type="journal article" date="2014" name="ISME J.">
        <title>Microbial stratification in low pH oxic and suboxic macroscopic growths along an acid mine drainage.</title>
        <authorList>
            <person name="Mendez-Garcia C."/>
            <person name="Mesa V."/>
            <person name="Sprenger R.R."/>
            <person name="Richter M."/>
            <person name="Diez M.S."/>
            <person name="Solano J."/>
            <person name="Bargiela R."/>
            <person name="Golyshina O.V."/>
            <person name="Manteca A."/>
            <person name="Ramos J.L."/>
            <person name="Gallego J.R."/>
            <person name="Llorente I."/>
            <person name="Martins Dos Santos V.A."/>
            <person name="Jensen O.N."/>
            <person name="Pelaez A.I."/>
            <person name="Sanchez J."/>
            <person name="Ferrer M."/>
        </authorList>
    </citation>
    <scope>NUCLEOTIDE SEQUENCE</scope>
</reference>
<comment type="caution">
    <text evidence="1">The sequence shown here is derived from an EMBL/GenBank/DDBJ whole genome shotgun (WGS) entry which is preliminary data.</text>
</comment>
<proteinExistence type="predicted"/>
<organism evidence="1">
    <name type="scientific">mine drainage metagenome</name>
    <dbReference type="NCBI Taxonomy" id="410659"/>
    <lineage>
        <taxon>unclassified sequences</taxon>
        <taxon>metagenomes</taxon>
        <taxon>ecological metagenomes</taxon>
    </lineage>
</organism>
<dbReference type="AlphaFoldDB" id="T1A903"/>
<sequence length="238" mass="26534">DLVGTEHLSDLWVRRAKAFRYGPSHVLGTSVFCLHEPPAYRSARFDPDIDRCFYTIVGPDSDVEMLRYIRDAYGGRLPGPGAGTWVNSLWDPAQAPPGSHAATGWYFFPPASALSPGEWVEVRATYNERFLDRWRRFAPNMTADNVMAHRLYTPDQMERKNLMREGDFSNGEFALDQLGANRPFPEASNYRTEVEGLYLCGPSAYPGGGVHAACGYNAFKAIAEDLGVSSPLRAERGY</sequence>
<feature type="non-terminal residue" evidence="1">
    <location>
        <position position="1"/>
    </location>
</feature>
<evidence type="ECO:0000313" key="1">
    <source>
        <dbReference type="EMBL" id="EQD53313.1"/>
    </source>
</evidence>
<name>T1A903_9ZZZZ</name>
<dbReference type="EMBL" id="AUZY01006772">
    <property type="protein sequence ID" value="EQD53313.1"/>
    <property type="molecule type" value="Genomic_DNA"/>
</dbReference>
<accession>T1A903</accession>
<protein>
    <submittedName>
        <fullName evidence="1">FAD dependent oxidoreductase</fullName>
    </submittedName>
</protein>